<feature type="compositionally biased region" description="Basic and acidic residues" evidence="1">
    <location>
        <begin position="414"/>
        <end position="427"/>
    </location>
</feature>
<feature type="compositionally biased region" description="Polar residues" evidence="1">
    <location>
        <begin position="701"/>
        <end position="712"/>
    </location>
</feature>
<accession>A0AAJ7ELM8</accession>
<feature type="region of interest" description="Disordered" evidence="1">
    <location>
        <begin position="242"/>
        <end position="264"/>
    </location>
</feature>
<dbReference type="GeneID" id="106128525"/>
<gene>
    <name evidence="2" type="primary">LOC106128525</name>
</gene>
<protein>
    <submittedName>
        <fullName evidence="2">Uncharacterized protein LOC106128525 isoform X4</fullName>
    </submittedName>
</protein>
<feature type="compositionally biased region" description="Pro residues" evidence="1">
    <location>
        <begin position="247"/>
        <end position="264"/>
    </location>
</feature>
<feature type="compositionally biased region" description="Basic and acidic residues" evidence="1">
    <location>
        <begin position="348"/>
        <end position="378"/>
    </location>
</feature>
<reference evidence="2" key="1">
    <citation type="submission" date="2025-08" db="UniProtKB">
        <authorList>
            <consortium name="RefSeq"/>
        </authorList>
    </citation>
    <scope>IDENTIFICATION</scope>
</reference>
<feature type="region of interest" description="Disordered" evidence="1">
    <location>
        <begin position="665"/>
        <end position="695"/>
    </location>
</feature>
<dbReference type="InterPro" id="IPR039788">
    <property type="entry name" value="NOL4/NOL4L"/>
</dbReference>
<dbReference type="RefSeq" id="XP_013182434.1">
    <property type="nucleotide sequence ID" value="XM_013326980.1"/>
</dbReference>
<evidence type="ECO:0000256" key="1">
    <source>
        <dbReference type="SAM" id="MobiDB-lite"/>
    </source>
</evidence>
<dbReference type="Proteomes" id="UP000694872">
    <property type="component" value="Unplaced"/>
</dbReference>
<feature type="region of interest" description="Disordered" evidence="1">
    <location>
        <begin position="1"/>
        <end position="59"/>
    </location>
</feature>
<feature type="region of interest" description="Disordered" evidence="1">
    <location>
        <begin position="504"/>
        <end position="525"/>
    </location>
</feature>
<dbReference type="AlphaFoldDB" id="A0AAJ7ELM8"/>
<evidence type="ECO:0000313" key="2">
    <source>
        <dbReference type="RefSeq" id="XP_013182434.1"/>
    </source>
</evidence>
<feature type="compositionally biased region" description="Basic and acidic residues" evidence="1">
    <location>
        <begin position="397"/>
        <end position="406"/>
    </location>
</feature>
<name>A0AAJ7ELM8_PAPXU</name>
<dbReference type="PANTHER" id="PTHR12449:SF22">
    <property type="entry name" value="NUCLEOLAR PROTEIN 4"/>
    <property type="match status" value="1"/>
</dbReference>
<organism evidence="2">
    <name type="scientific">Papilio xuthus</name>
    <name type="common">Asian swallowtail butterfly</name>
    <dbReference type="NCBI Taxonomy" id="66420"/>
    <lineage>
        <taxon>Eukaryota</taxon>
        <taxon>Metazoa</taxon>
        <taxon>Ecdysozoa</taxon>
        <taxon>Arthropoda</taxon>
        <taxon>Hexapoda</taxon>
        <taxon>Insecta</taxon>
        <taxon>Pterygota</taxon>
        <taxon>Neoptera</taxon>
        <taxon>Endopterygota</taxon>
        <taxon>Lepidoptera</taxon>
        <taxon>Glossata</taxon>
        <taxon>Ditrysia</taxon>
        <taxon>Papilionoidea</taxon>
        <taxon>Papilionidae</taxon>
        <taxon>Papilioninae</taxon>
        <taxon>Papilio</taxon>
    </lineage>
</organism>
<feature type="region of interest" description="Disordered" evidence="1">
    <location>
        <begin position="345"/>
        <end position="454"/>
    </location>
</feature>
<feature type="region of interest" description="Disordered" evidence="1">
    <location>
        <begin position="701"/>
        <end position="720"/>
    </location>
</feature>
<sequence>MAAAMISDRGLRKKLTQEAIPEKTPRKPSKRKSTPSSSKDKKNEQNNNKRPKIQTGDPKLDLFSTYQPWVIQTYGDLAKTKTITLKKYARILRTLRGEECNSSDSSKFRFWVKAKGFYVGKPPGYEAKPADGIVCRYSVADAEGCARTPDGLEIYSGSQNDPPLYIPTPPLKNAPSQEPVYRKVAIVENFFDIIYTVHVELEGRPGKHAGQKRTYRTITETYAFLPREAVTRFLTGCAECARRPRSASPPPLPTPSPSPTRHPPYLPFLPHCAADYTRNWESEIDAAHSNYPYEPKFDYTELQPLKKVESPKPTDTEDEPTYIELTSKKVNGFDSTPIINRSSSVEPAFREEQPVRTDPEIDKDENSLIDVEDVKVDDSPPPVVLEEKQEVEEEKVNEESDKESTRATENIEVTEPKVEVKKEKKYNPLDVANLTSKDPPKSRSPPRKKLLPTSIDCSNSFGRYPRPWRPDGGLYYAGEDVDYSVPITTAYLKHMRSMAYQDSLDGESKDNLTPEPTDMTDDDNFSGVALAKDAEKLKMMLLAWNYHSQSQGRNGDMSESGTDSMADLWASYHSALGLGSKPPKPPTPLATGHSVRPTPAHLTSVQAEHILAQACENESLNAKRMRLGLDPVSQPMPTLPTPMSIDTTATSAVASSFLSLYSGTTTSSAGGAGGKDTRPATLAPLPPSPADAALNNNTLKIDNANGNTGSKTASPASSPAPLFRPSFPSTFGTPQTFGRQNSNTSNASALSSSALLSTLSTLPPTGVGMNAAMAAYQSALLSAMAAHTHSFPLAAPTDLSVKSTPSTSLHSSVGGASVSGGGAGLSGGGASKPLLSHKLSGAETGAVRQLITGYRESAAFLLRSADELEALLLNQP</sequence>
<dbReference type="PANTHER" id="PTHR12449">
    <property type="entry name" value="DEATH DOMAIN-CONTAINING PROTEIN"/>
    <property type="match status" value="1"/>
</dbReference>
<proteinExistence type="predicted"/>